<evidence type="ECO:0000256" key="3">
    <source>
        <dbReference type="SAM" id="Coils"/>
    </source>
</evidence>
<dbReference type="NCBIfam" id="NF000355">
    <property type="entry name" value="ribo_prot_ABC_F"/>
    <property type="match status" value="1"/>
</dbReference>
<organism evidence="5 6">
    <name type="scientific">Cytobacillus oceanisediminis</name>
    <dbReference type="NCBI Taxonomy" id="665099"/>
    <lineage>
        <taxon>Bacteria</taxon>
        <taxon>Bacillati</taxon>
        <taxon>Bacillota</taxon>
        <taxon>Bacilli</taxon>
        <taxon>Bacillales</taxon>
        <taxon>Bacillaceae</taxon>
        <taxon>Cytobacillus</taxon>
    </lineage>
</organism>
<accession>A0A562JR88</accession>
<evidence type="ECO:0000313" key="6">
    <source>
        <dbReference type="Proteomes" id="UP000318667"/>
    </source>
</evidence>
<comment type="caution">
    <text evidence="5">The sequence shown here is derived from an EMBL/GenBank/DDBJ whole genome shotgun (WGS) entry which is preliminary data.</text>
</comment>
<dbReference type="GO" id="GO:0016887">
    <property type="term" value="F:ATP hydrolysis activity"/>
    <property type="evidence" value="ECO:0007669"/>
    <property type="project" value="InterPro"/>
</dbReference>
<dbReference type="Pfam" id="PF12848">
    <property type="entry name" value="ABC_tran_Xtn"/>
    <property type="match status" value="1"/>
</dbReference>
<dbReference type="CDD" id="cd03221">
    <property type="entry name" value="ABCF_EF-3"/>
    <property type="match status" value="2"/>
</dbReference>
<dbReference type="Pfam" id="PF00005">
    <property type="entry name" value="ABC_tran"/>
    <property type="match status" value="2"/>
</dbReference>
<gene>
    <name evidence="5" type="ORF">IQ19_03082</name>
</gene>
<dbReference type="PANTHER" id="PTHR42855">
    <property type="entry name" value="ABC TRANSPORTER ATP-BINDING SUBUNIT"/>
    <property type="match status" value="1"/>
</dbReference>
<dbReference type="SMART" id="SM00382">
    <property type="entry name" value="AAA"/>
    <property type="match status" value="2"/>
</dbReference>
<feature type="coiled-coil region" evidence="3">
    <location>
        <begin position="224"/>
        <end position="312"/>
    </location>
</feature>
<evidence type="ECO:0000256" key="2">
    <source>
        <dbReference type="ARBA" id="ARBA00022840"/>
    </source>
</evidence>
<reference evidence="5 6" key="1">
    <citation type="journal article" date="2015" name="Stand. Genomic Sci.">
        <title>Genomic Encyclopedia of Bacterial and Archaeal Type Strains, Phase III: the genomes of soil and plant-associated and newly described type strains.</title>
        <authorList>
            <person name="Whitman W.B."/>
            <person name="Woyke T."/>
            <person name="Klenk H.P."/>
            <person name="Zhou Y."/>
            <person name="Lilburn T.G."/>
            <person name="Beck B.J."/>
            <person name="De Vos P."/>
            <person name="Vandamme P."/>
            <person name="Eisen J.A."/>
            <person name="Garrity G."/>
            <person name="Hugenholtz P."/>
            <person name="Kyrpides N.C."/>
        </authorList>
    </citation>
    <scope>NUCLEOTIDE SEQUENCE [LARGE SCALE GENOMIC DNA]</scope>
    <source>
        <strain evidence="5 6">CGMCC 1.10115</strain>
    </source>
</reference>
<evidence type="ECO:0000256" key="1">
    <source>
        <dbReference type="ARBA" id="ARBA00022741"/>
    </source>
</evidence>
<dbReference type="InterPro" id="IPR003439">
    <property type="entry name" value="ABC_transporter-like_ATP-bd"/>
</dbReference>
<dbReference type="SUPFAM" id="SSF52540">
    <property type="entry name" value="P-loop containing nucleoside triphosphate hydrolases"/>
    <property type="match status" value="2"/>
</dbReference>
<dbReference type="Gene3D" id="3.40.50.300">
    <property type="entry name" value="P-loop containing nucleotide triphosphate hydrolases"/>
    <property type="match status" value="2"/>
</dbReference>
<name>A0A562JR88_9BACI</name>
<dbReference type="InterPro" id="IPR032781">
    <property type="entry name" value="ABC_tran_Xtn"/>
</dbReference>
<dbReference type="InterPro" id="IPR003593">
    <property type="entry name" value="AAA+_ATPase"/>
</dbReference>
<dbReference type="RefSeq" id="WP_144543179.1">
    <property type="nucleotide sequence ID" value="NZ_CBCSDC010000005.1"/>
</dbReference>
<dbReference type="Proteomes" id="UP000318667">
    <property type="component" value="Unassembled WGS sequence"/>
</dbReference>
<dbReference type="GeneID" id="65404239"/>
<evidence type="ECO:0000313" key="5">
    <source>
        <dbReference type="EMBL" id="TWH85658.1"/>
    </source>
</evidence>
<dbReference type="EMBL" id="VLKI01000008">
    <property type="protein sequence ID" value="TWH85658.1"/>
    <property type="molecule type" value="Genomic_DNA"/>
</dbReference>
<keyword evidence="2 5" id="KW-0067">ATP-binding</keyword>
<protein>
    <submittedName>
        <fullName evidence="5">Macrolide transport system ATP-binding/permease protein</fullName>
    </submittedName>
</protein>
<evidence type="ECO:0000259" key="4">
    <source>
        <dbReference type="PROSITE" id="PS50893"/>
    </source>
</evidence>
<dbReference type="InterPro" id="IPR027417">
    <property type="entry name" value="P-loop_NTPase"/>
</dbReference>
<dbReference type="GO" id="GO:0005524">
    <property type="term" value="F:ATP binding"/>
    <property type="evidence" value="ECO:0007669"/>
    <property type="project" value="UniProtKB-KW"/>
</dbReference>
<dbReference type="PROSITE" id="PS50893">
    <property type="entry name" value="ABC_TRANSPORTER_2"/>
    <property type="match status" value="2"/>
</dbReference>
<dbReference type="AlphaFoldDB" id="A0A562JR88"/>
<sequence>MGKNKHLSTKQQNRNMPVLKAREIQKSFADKMVFSNLQFDIFQQDRIGLVGLNGTGKTTLANILFGSIQADTGIIERMKEPFRIGYLHQSADYYVSDFQDFNNSLDEEILHQASKLGLANIQEWKQERLGSLSGGERLKLSLAKVWSSKPDMLILDEPTNHLDLQGIEWLINEISKFSGPVLMISHDRHFLDEAAQKIFELQNGNLSIYIGNYTSYREQKEKNYEAQLHQYNVQQRDIERIENQMANLKKWSEKAHRESTKGASPSENRQMGFKEYHRVKAKKMDQQVKSKMKRLQQELEKNKVEKPDEEARVHFQFDASGKRGKRIIEAKDLSKIFDDRVLFKESHFYIKHGEKIGILGRNGAGKTTFIRMLLNDIPASGGELWKSASLKIAYLSQDVSDLPLEKNAMEALNLTDRETIFRARTLLANLGLNGAKLRQLIEQLSMGERIRIKLTDMLLKDYDVLILDEPTNHLDLPSREQFEKTLKDFTGTLIIISHDLYFLEQLSNGLLVFEKNKIIRYEMGLKEFRANSKKSQSGNNADARKQQIMVIDNRIAAILGELSLHSPEDRKYAELDQEFKELLKEKKKLLQ</sequence>
<keyword evidence="3" id="KW-0175">Coiled coil</keyword>
<dbReference type="OrthoDB" id="9760950at2"/>
<feature type="domain" description="ABC transporter" evidence="4">
    <location>
        <begin position="19"/>
        <end position="228"/>
    </location>
</feature>
<proteinExistence type="predicted"/>
<dbReference type="InterPro" id="IPR051309">
    <property type="entry name" value="ABCF_ATPase"/>
</dbReference>
<dbReference type="PANTHER" id="PTHR42855:SF2">
    <property type="entry name" value="DRUG RESISTANCE ABC TRANSPORTER,ATP-BINDING PROTEIN"/>
    <property type="match status" value="1"/>
</dbReference>
<keyword evidence="6" id="KW-1185">Reference proteome</keyword>
<keyword evidence="1" id="KW-0547">Nucleotide-binding</keyword>
<feature type="domain" description="ABC transporter" evidence="4">
    <location>
        <begin position="328"/>
        <end position="540"/>
    </location>
</feature>